<keyword evidence="3" id="KW-1185">Reference proteome</keyword>
<dbReference type="InterPro" id="IPR036457">
    <property type="entry name" value="PPM-type-like_dom_sf"/>
</dbReference>
<organism evidence="2 3">
    <name type="scientific">Evansella cellulosilytica (strain ATCC 21833 / DSM 2522 / FERM P-1141 / JCM 9156 / N-4)</name>
    <name type="common">Bacillus cellulosilyticus</name>
    <dbReference type="NCBI Taxonomy" id="649639"/>
    <lineage>
        <taxon>Bacteria</taxon>
        <taxon>Bacillati</taxon>
        <taxon>Bacillota</taxon>
        <taxon>Bacilli</taxon>
        <taxon>Bacillales</taxon>
        <taxon>Bacillaceae</taxon>
        <taxon>Evansella</taxon>
    </lineage>
</organism>
<proteinExistence type="predicted"/>
<dbReference type="Pfam" id="PF07228">
    <property type="entry name" value="SpoIIE"/>
    <property type="match status" value="1"/>
</dbReference>
<dbReference type="Proteomes" id="UP000001401">
    <property type="component" value="Chromosome"/>
</dbReference>
<name>E6TVS6_EVAC2</name>
<dbReference type="Gene3D" id="3.60.40.10">
    <property type="entry name" value="PPM-type phosphatase domain"/>
    <property type="match status" value="1"/>
</dbReference>
<dbReference type="OrthoDB" id="1090916at2"/>
<gene>
    <name evidence="2" type="ordered locus">Bcell_0349</name>
</gene>
<dbReference type="AlphaFoldDB" id="E6TVS6"/>
<reference evidence="2" key="1">
    <citation type="submission" date="2010-12" db="EMBL/GenBank/DDBJ databases">
        <title>Complete sequence of Bacillus cellulosilyticus DSM 2522.</title>
        <authorList>
            <consortium name="US DOE Joint Genome Institute"/>
            <person name="Lucas S."/>
            <person name="Copeland A."/>
            <person name="Lapidus A."/>
            <person name="Cheng J.-F."/>
            <person name="Bruce D."/>
            <person name="Goodwin L."/>
            <person name="Pitluck S."/>
            <person name="Chertkov O."/>
            <person name="Detter J.C."/>
            <person name="Han C."/>
            <person name="Tapia R."/>
            <person name="Land M."/>
            <person name="Hauser L."/>
            <person name="Jeffries C."/>
            <person name="Kyrpides N."/>
            <person name="Ivanova N."/>
            <person name="Mikhailova N."/>
            <person name="Brumm P."/>
            <person name="Mead D."/>
            <person name="Woyke T."/>
        </authorList>
    </citation>
    <scope>NUCLEOTIDE SEQUENCE [LARGE SCALE GENOMIC DNA]</scope>
    <source>
        <strain evidence="2">DSM 2522</strain>
    </source>
</reference>
<dbReference type="EMBL" id="CP002394">
    <property type="protein sequence ID" value="ADU28635.1"/>
    <property type="molecule type" value="Genomic_DNA"/>
</dbReference>
<dbReference type="HOGENOM" id="CLU_112038_1_0_9"/>
<dbReference type="PANTHER" id="PTHR35801">
    <property type="entry name" value="PHOSPHOSERINE PHOSPHATASE RSBX"/>
    <property type="match status" value="1"/>
</dbReference>
<evidence type="ECO:0000313" key="3">
    <source>
        <dbReference type="Proteomes" id="UP000001401"/>
    </source>
</evidence>
<feature type="domain" description="PPM-type phosphatase" evidence="1">
    <location>
        <begin position="7"/>
        <end position="199"/>
    </location>
</feature>
<evidence type="ECO:0000259" key="1">
    <source>
        <dbReference type="SMART" id="SM00331"/>
    </source>
</evidence>
<sequence length="201" mass="22642">MIQHHKLNGVEISTYTKAKKGNWCSGDSFYTNETEDYIICAIADGLGSGEDARESSSAAINLITEYHRLELDDLMAMCNNVLWNKRGAVVAILKIYKHDRSIVYCNVGNIGCHFYTPSGKLTRPIPSRGYLSGKKQKFRIQRMNFEQGMSFVLYSDGLLFTPFFHSYFSNLDSPKGAIEQVLQTMENSDDDTTIVIGKIID</sequence>
<dbReference type="eggNOG" id="COG2208">
    <property type="taxonomic scope" value="Bacteria"/>
</dbReference>
<protein>
    <submittedName>
        <fullName evidence="2">Stage II sporulation protein E</fullName>
    </submittedName>
</protein>
<dbReference type="SMART" id="SM00331">
    <property type="entry name" value="PP2C_SIG"/>
    <property type="match status" value="1"/>
</dbReference>
<dbReference type="RefSeq" id="WP_013486976.1">
    <property type="nucleotide sequence ID" value="NC_014829.1"/>
</dbReference>
<dbReference type="InterPro" id="IPR039248">
    <property type="entry name" value="Ptase_RsbX"/>
</dbReference>
<dbReference type="SUPFAM" id="SSF81606">
    <property type="entry name" value="PP2C-like"/>
    <property type="match status" value="1"/>
</dbReference>
<dbReference type="STRING" id="649639.Bcell_0349"/>
<evidence type="ECO:0000313" key="2">
    <source>
        <dbReference type="EMBL" id="ADU28635.1"/>
    </source>
</evidence>
<dbReference type="KEGG" id="bco:Bcell_0349"/>
<accession>E6TVS6</accession>
<dbReference type="PANTHER" id="PTHR35801:SF1">
    <property type="entry name" value="PHOSPHOSERINE PHOSPHATASE RSBX"/>
    <property type="match status" value="1"/>
</dbReference>
<dbReference type="InterPro" id="IPR001932">
    <property type="entry name" value="PPM-type_phosphatase-like_dom"/>
</dbReference>